<comment type="similarity">
    <text evidence="8">Belongs to the methyl-accepting chemotaxis (MCP) protein family.</text>
</comment>
<evidence type="ECO:0000256" key="3">
    <source>
        <dbReference type="ARBA" id="ARBA00022500"/>
    </source>
</evidence>
<dbReference type="SUPFAM" id="SSF103190">
    <property type="entry name" value="Sensory domain-like"/>
    <property type="match status" value="1"/>
</dbReference>
<dbReference type="CDD" id="cd12914">
    <property type="entry name" value="PDC1_DGC_like"/>
    <property type="match status" value="1"/>
</dbReference>
<dbReference type="InterPro" id="IPR003660">
    <property type="entry name" value="HAMP_dom"/>
</dbReference>
<evidence type="ECO:0000259" key="11">
    <source>
        <dbReference type="PROSITE" id="PS50111"/>
    </source>
</evidence>
<dbReference type="PROSITE" id="PS50111">
    <property type="entry name" value="CHEMOTAXIS_TRANSDUC_2"/>
    <property type="match status" value="1"/>
</dbReference>
<evidence type="ECO:0000256" key="4">
    <source>
        <dbReference type="ARBA" id="ARBA00022692"/>
    </source>
</evidence>
<evidence type="ECO:0000256" key="6">
    <source>
        <dbReference type="ARBA" id="ARBA00023136"/>
    </source>
</evidence>
<evidence type="ECO:0000259" key="12">
    <source>
        <dbReference type="PROSITE" id="PS50885"/>
    </source>
</evidence>
<dbReference type="Gene3D" id="3.30.450.20">
    <property type="entry name" value="PAS domain"/>
    <property type="match status" value="1"/>
</dbReference>
<evidence type="ECO:0000256" key="5">
    <source>
        <dbReference type="ARBA" id="ARBA00022989"/>
    </source>
</evidence>
<dbReference type="PANTHER" id="PTHR32089:SF112">
    <property type="entry name" value="LYSOZYME-LIKE PROTEIN-RELATED"/>
    <property type="match status" value="1"/>
</dbReference>
<comment type="caution">
    <text evidence="13">The sequence shown here is derived from an EMBL/GenBank/DDBJ whole genome shotgun (WGS) entry which is preliminary data.</text>
</comment>
<dbReference type="PROSITE" id="PS50885">
    <property type="entry name" value="HAMP"/>
    <property type="match status" value="1"/>
</dbReference>
<evidence type="ECO:0000256" key="7">
    <source>
        <dbReference type="ARBA" id="ARBA00023224"/>
    </source>
</evidence>
<evidence type="ECO:0000256" key="1">
    <source>
        <dbReference type="ARBA" id="ARBA00004651"/>
    </source>
</evidence>
<organism evidence="13 14">
    <name type="scientific">Anaeroselena agilis</name>
    <dbReference type="NCBI Taxonomy" id="3063788"/>
    <lineage>
        <taxon>Bacteria</taxon>
        <taxon>Bacillati</taxon>
        <taxon>Bacillota</taxon>
        <taxon>Negativicutes</taxon>
        <taxon>Acetonemataceae</taxon>
        <taxon>Anaeroselena</taxon>
    </lineage>
</organism>
<dbReference type="InterPro" id="IPR033479">
    <property type="entry name" value="dCache_1"/>
</dbReference>
<evidence type="ECO:0000256" key="2">
    <source>
        <dbReference type="ARBA" id="ARBA00022475"/>
    </source>
</evidence>
<evidence type="ECO:0000256" key="10">
    <source>
        <dbReference type="SAM" id="Phobius"/>
    </source>
</evidence>
<keyword evidence="3" id="KW-0145">Chemotaxis</keyword>
<dbReference type="PANTHER" id="PTHR32089">
    <property type="entry name" value="METHYL-ACCEPTING CHEMOTAXIS PROTEIN MCPB"/>
    <property type="match status" value="1"/>
</dbReference>
<dbReference type="InterPro" id="IPR029151">
    <property type="entry name" value="Sensor-like_sf"/>
</dbReference>
<accession>A0ABU3P0B2</accession>
<dbReference type="RefSeq" id="WP_413780955.1">
    <property type="nucleotide sequence ID" value="NZ_JAUOZS010000001.1"/>
</dbReference>
<dbReference type="SUPFAM" id="SSF58104">
    <property type="entry name" value="Methyl-accepting chemotaxis protein (MCP) signaling domain"/>
    <property type="match status" value="1"/>
</dbReference>
<dbReference type="Proteomes" id="UP001254848">
    <property type="component" value="Unassembled WGS sequence"/>
</dbReference>
<dbReference type="Pfam" id="PF00672">
    <property type="entry name" value="HAMP"/>
    <property type="match status" value="1"/>
</dbReference>
<keyword evidence="14" id="KW-1185">Reference proteome</keyword>
<protein>
    <submittedName>
        <fullName evidence="13">Methyl-accepting chemotaxis protein</fullName>
    </submittedName>
</protein>
<dbReference type="InterPro" id="IPR004089">
    <property type="entry name" value="MCPsignal_dom"/>
</dbReference>
<feature type="transmembrane region" description="Helical" evidence="10">
    <location>
        <begin position="296"/>
        <end position="315"/>
    </location>
</feature>
<feature type="transmembrane region" description="Helical" evidence="10">
    <location>
        <begin position="21"/>
        <end position="43"/>
    </location>
</feature>
<evidence type="ECO:0000256" key="8">
    <source>
        <dbReference type="ARBA" id="ARBA00029447"/>
    </source>
</evidence>
<comment type="subcellular location">
    <subcellularLocation>
        <location evidence="1">Cell membrane</location>
        <topology evidence="1">Multi-pass membrane protein</topology>
    </subcellularLocation>
</comment>
<feature type="domain" description="HAMP" evidence="12">
    <location>
        <begin position="316"/>
        <end position="369"/>
    </location>
</feature>
<dbReference type="CDD" id="cd06225">
    <property type="entry name" value="HAMP"/>
    <property type="match status" value="1"/>
</dbReference>
<proteinExistence type="inferred from homology"/>
<reference evidence="13 14" key="1">
    <citation type="submission" date="2023-07" db="EMBL/GenBank/DDBJ databases">
        <title>The novel representative of Negativicutes class, Anaeroselena agilis gen. nov. sp. nov.</title>
        <authorList>
            <person name="Prokofeva M.I."/>
            <person name="Elcheninov A.G."/>
            <person name="Klyukina A."/>
            <person name="Kublanov I.V."/>
            <person name="Frolov E.N."/>
            <person name="Podosokorskaya O.A."/>
        </authorList>
    </citation>
    <scope>NUCLEOTIDE SEQUENCE [LARGE SCALE GENOMIC DNA]</scope>
    <source>
        <strain evidence="13 14">4137-cl</strain>
    </source>
</reference>
<evidence type="ECO:0000313" key="13">
    <source>
        <dbReference type="EMBL" id="MDT8902475.1"/>
    </source>
</evidence>
<keyword evidence="5 10" id="KW-1133">Transmembrane helix</keyword>
<keyword evidence="4 10" id="KW-0812">Transmembrane</keyword>
<gene>
    <name evidence="13" type="ORF">Q4T40_14590</name>
</gene>
<sequence length="674" mass="69996">MQTPQFKQGSLRRSGFSVHSLQAKITFAVLAIFLVSLAALGGLNFDQAHRILTTNIVQQMQAEAAGEADKVGELLKGVGMELTGLTHMPAIQSGDPKAIVPVLASLAKSYPKFDSLAYVNTAGFHYNNTGATGDLSSRPYIQQALKGKVAVSDPVVSRATGRLVVNVTVPVKTDGKVTGALFGSLGMEDMTKMIVEHKVGKTGYAFMCRGDGLLIVHPNKELAMKVNSLTDAKTDAGMKAVAERMVKGEKGLATVTSRGIDRYYSFAPVPGTAWSLGLSVPIAEVSGVVSGLKTTSVITIVIILVVSAILVAWLVRRMTAPLQVVEAAANRIAGGDISSVELSVKSNDEIGRLAQSFTQMAQNLRSLIRQITANADQVAASAEELTASAEQSAQAANQIAASINGVAGGATEQLAAAEETASVVNQMSTAMQQVAANANHVAGQSAQAADKAKAGGIAVDKAVSQMAQIENTVNASAQVVAKLGERSKEIGQIVETISGIAGQTNLLALNAAIEAARAGEQGRGFAVVAEEVRQLAEQSQDAAKKIAELIGDIQGDTDRAVAAMTDGTREVKTGAEVVTSTGAVFREIVELVSQGADRMREISAAIQQMAGGSQQIVSSVGRIDALSKSSAGEAQSVSAAAEEQLASMEEIASSSEELARLAQELQGAVAQFRL</sequence>
<dbReference type="CDD" id="cd11386">
    <property type="entry name" value="MCP_signal"/>
    <property type="match status" value="1"/>
</dbReference>
<evidence type="ECO:0000256" key="9">
    <source>
        <dbReference type="PROSITE-ProRule" id="PRU00284"/>
    </source>
</evidence>
<dbReference type="Gene3D" id="1.10.287.950">
    <property type="entry name" value="Methyl-accepting chemotaxis protein"/>
    <property type="match status" value="1"/>
</dbReference>
<keyword evidence="2" id="KW-1003">Cell membrane</keyword>
<dbReference type="Gene3D" id="6.10.340.10">
    <property type="match status" value="1"/>
</dbReference>
<dbReference type="EMBL" id="JAUOZS010000001">
    <property type="protein sequence ID" value="MDT8902475.1"/>
    <property type="molecule type" value="Genomic_DNA"/>
</dbReference>
<dbReference type="Pfam" id="PF00015">
    <property type="entry name" value="MCPsignal"/>
    <property type="match status" value="1"/>
</dbReference>
<dbReference type="SMART" id="SM00283">
    <property type="entry name" value="MA"/>
    <property type="match status" value="1"/>
</dbReference>
<name>A0ABU3P0B2_9FIRM</name>
<keyword evidence="6 10" id="KW-0472">Membrane</keyword>
<feature type="domain" description="Methyl-accepting transducer" evidence="11">
    <location>
        <begin position="388"/>
        <end position="624"/>
    </location>
</feature>
<evidence type="ECO:0000313" key="14">
    <source>
        <dbReference type="Proteomes" id="UP001254848"/>
    </source>
</evidence>
<keyword evidence="7 9" id="KW-0807">Transducer</keyword>
<dbReference type="CDD" id="cd12912">
    <property type="entry name" value="PDC2_MCP_like"/>
    <property type="match status" value="1"/>
</dbReference>
<dbReference type="Pfam" id="PF02743">
    <property type="entry name" value="dCache_1"/>
    <property type="match status" value="1"/>
</dbReference>
<dbReference type="SMART" id="SM00304">
    <property type="entry name" value="HAMP"/>
    <property type="match status" value="1"/>
</dbReference>